<protein>
    <submittedName>
        <fullName evidence="1">Uncharacterized protein</fullName>
    </submittedName>
</protein>
<comment type="caution">
    <text evidence="1">The sequence shown here is derived from an EMBL/GenBank/DDBJ whole genome shotgun (WGS) entry which is preliminary data.</text>
</comment>
<dbReference type="RefSeq" id="WP_306410564.1">
    <property type="nucleotide sequence ID" value="NZ_JANFPI010000002.1"/>
</dbReference>
<dbReference type="EMBL" id="JANFPI010000002">
    <property type="protein sequence ID" value="MCX8996784.1"/>
    <property type="molecule type" value="Genomic_DNA"/>
</dbReference>
<evidence type="ECO:0000313" key="1">
    <source>
        <dbReference type="EMBL" id="MCX8996784.1"/>
    </source>
</evidence>
<reference evidence="1" key="1">
    <citation type="submission" date="2022-07" db="EMBL/GenBank/DDBJ databases">
        <title>Ectorhizobium quercum gen.nov., sp. nov.</title>
        <authorList>
            <person name="Ma T."/>
            <person name="Li Y."/>
        </authorList>
    </citation>
    <scope>NUCLEOTIDE SEQUENCE</scope>
    <source>
        <strain evidence="1">BDR2-2</strain>
    </source>
</reference>
<proteinExistence type="predicted"/>
<accession>A0AAE3MXI2</accession>
<keyword evidence="2" id="KW-1185">Reference proteome</keyword>
<organism evidence="1 2">
    <name type="scientific">Ectorhizobium quercum</name>
    <dbReference type="NCBI Taxonomy" id="2965071"/>
    <lineage>
        <taxon>Bacteria</taxon>
        <taxon>Pseudomonadati</taxon>
        <taxon>Pseudomonadota</taxon>
        <taxon>Alphaproteobacteria</taxon>
        <taxon>Hyphomicrobiales</taxon>
        <taxon>Rhizobiaceae</taxon>
        <taxon>Ectorhizobium</taxon>
    </lineage>
</organism>
<dbReference type="AlphaFoldDB" id="A0AAE3MXI2"/>
<evidence type="ECO:0000313" key="2">
    <source>
        <dbReference type="Proteomes" id="UP001208771"/>
    </source>
</evidence>
<gene>
    <name evidence="1" type="ORF">NOF55_06665</name>
</gene>
<dbReference type="Proteomes" id="UP001208771">
    <property type="component" value="Unassembled WGS sequence"/>
</dbReference>
<name>A0AAE3MXI2_9HYPH</name>
<sequence>MTQALRAHFVATPCRFGAVEGLLSAKSPESAGCGIAFARREMAEVPAGPYDIPMNGVPIAEGPFLVRLKGRAS</sequence>